<sequence length="40" mass="4487">MNIKHWSPSHREGVFWMAVLLLAVVLLLMLTQKVAGLLLG</sequence>
<dbReference type="Proteomes" id="UP000315010">
    <property type="component" value="Unassembled WGS sequence"/>
</dbReference>
<protein>
    <submittedName>
        <fullName evidence="2">Uncharacterized protein</fullName>
    </submittedName>
</protein>
<reference evidence="2 3" key="1">
    <citation type="submission" date="2019-02" db="EMBL/GenBank/DDBJ databases">
        <title>Deep-cultivation of Planctomycetes and their phenomic and genomic characterization uncovers novel biology.</title>
        <authorList>
            <person name="Wiegand S."/>
            <person name="Jogler M."/>
            <person name="Boedeker C."/>
            <person name="Pinto D."/>
            <person name="Vollmers J."/>
            <person name="Rivas-Marin E."/>
            <person name="Kohn T."/>
            <person name="Peeters S.H."/>
            <person name="Heuer A."/>
            <person name="Rast P."/>
            <person name="Oberbeckmann S."/>
            <person name="Bunk B."/>
            <person name="Jeske O."/>
            <person name="Meyerdierks A."/>
            <person name="Storesund J.E."/>
            <person name="Kallscheuer N."/>
            <person name="Luecker S."/>
            <person name="Lage O.M."/>
            <person name="Pohl T."/>
            <person name="Merkel B.J."/>
            <person name="Hornburger P."/>
            <person name="Mueller R.-W."/>
            <person name="Bruemmer F."/>
            <person name="Labrenz M."/>
            <person name="Spormann A.M."/>
            <person name="Op Den Camp H."/>
            <person name="Overmann J."/>
            <person name="Amann R."/>
            <person name="Jetten M.S.M."/>
            <person name="Mascher T."/>
            <person name="Medema M.H."/>
            <person name="Devos D.P."/>
            <person name="Kaster A.-K."/>
            <person name="Ovreas L."/>
            <person name="Rohde M."/>
            <person name="Galperin M.Y."/>
            <person name="Jogler C."/>
        </authorList>
    </citation>
    <scope>NUCLEOTIDE SEQUENCE [LARGE SCALE GENOMIC DNA]</scope>
    <source>
        <strain evidence="2 3">CA13</strain>
    </source>
</reference>
<accession>A0A5C5YX44</accession>
<comment type="caution">
    <text evidence="2">The sequence shown here is derived from an EMBL/GenBank/DDBJ whole genome shotgun (WGS) entry which is preliminary data.</text>
</comment>
<keyword evidence="1" id="KW-0812">Transmembrane</keyword>
<evidence type="ECO:0000256" key="1">
    <source>
        <dbReference type="SAM" id="Phobius"/>
    </source>
</evidence>
<proteinExistence type="predicted"/>
<keyword evidence="3" id="KW-1185">Reference proteome</keyword>
<gene>
    <name evidence="2" type="ORF">CA13_10080</name>
</gene>
<keyword evidence="1" id="KW-1133">Transmembrane helix</keyword>
<evidence type="ECO:0000313" key="3">
    <source>
        <dbReference type="Proteomes" id="UP000315010"/>
    </source>
</evidence>
<name>A0A5C5YX44_9BACT</name>
<evidence type="ECO:0000313" key="2">
    <source>
        <dbReference type="EMBL" id="TWT79604.1"/>
    </source>
</evidence>
<dbReference type="AlphaFoldDB" id="A0A5C5YX44"/>
<dbReference type="EMBL" id="SJPJ01000001">
    <property type="protein sequence ID" value="TWT79604.1"/>
    <property type="molecule type" value="Genomic_DNA"/>
</dbReference>
<keyword evidence="1" id="KW-0472">Membrane</keyword>
<organism evidence="2 3">
    <name type="scientific">Novipirellula herctigrandis</name>
    <dbReference type="NCBI Taxonomy" id="2527986"/>
    <lineage>
        <taxon>Bacteria</taxon>
        <taxon>Pseudomonadati</taxon>
        <taxon>Planctomycetota</taxon>
        <taxon>Planctomycetia</taxon>
        <taxon>Pirellulales</taxon>
        <taxon>Pirellulaceae</taxon>
        <taxon>Novipirellula</taxon>
    </lineage>
</organism>
<feature type="transmembrane region" description="Helical" evidence="1">
    <location>
        <begin position="14"/>
        <end position="39"/>
    </location>
</feature>
<dbReference type="RefSeq" id="WP_419193933.1">
    <property type="nucleotide sequence ID" value="NZ_SJPJ01000001.1"/>
</dbReference>